<name>A0ABQ6WK79_9EURO</name>
<proteinExistence type="predicted"/>
<dbReference type="Proteomes" id="UP000325395">
    <property type="component" value="Unassembled WGS sequence"/>
</dbReference>
<gene>
    <name evidence="1" type="ORF">BDV36DRAFT_256797</name>
</gene>
<dbReference type="EMBL" id="ML735737">
    <property type="protein sequence ID" value="KAE8417535.1"/>
    <property type="molecule type" value="Genomic_DNA"/>
</dbReference>
<keyword evidence="2" id="KW-1185">Reference proteome</keyword>
<organism evidence="1 2">
    <name type="scientific">Aspergillus pseudocaelatus</name>
    <dbReference type="NCBI Taxonomy" id="1825620"/>
    <lineage>
        <taxon>Eukaryota</taxon>
        <taxon>Fungi</taxon>
        <taxon>Dikarya</taxon>
        <taxon>Ascomycota</taxon>
        <taxon>Pezizomycotina</taxon>
        <taxon>Eurotiomycetes</taxon>
        <taxon>Eurotiomycetidae</taxon>
        <taxon>Eurotiales</taxon>
        <taxon>Aspergillaceae</taxon>
        <taxon>Aspergillus</taxon>
        <taxon>Aspergillus subgen. Circumdati</taxon>
    </lineage>
</organism>
<accession>A0ABQ6WK79</accession>
<sequence>MSRPKRSDHPIHVHIRMTKTLFQSRRSLDGNTISHTVVTGACWTISTYSISLGATILGASKTHRSLIWRTLIRLPNRLRSLASSLSFLMYPVKSGLMVF</sequence>
<evidence type="ECO:0000313" key="2">
    <source>
        <dbReference type="Proteomes" id="UP000325395"/>
    </source>
</evidence>
<reference evidence="1 2" key="1">
    <citation type="submission" date="2019-04" db="EMBL/GenBank/DDBJ databases">
        <authorList>
            <consortium name="DOE Joint Genome Institute"/>
            <person name="Mondo S."/>
            <person name="Kjaerbolling I."/>
            <person name="Vesth T."/>
            <person name="Frisvad J.C."/>
            <person name="Nybo J.L."/>
            <person name="Theobald S."/>
            <person name="Kildgaard S."/>
            <person name="Isbrandt T."/>
            <person name="Kuo A."/>
            <person name="Sato A."/>
            <person name="Lyhne E.K."/>
            <person name="Kogle M.E."/>
            <person name="Wiebenga A."/>
            <person name="Kun R.S."/>
            <person name="Lubbers R.J."/>
            <person name="Makela M.R."/>
            <person name="Barry K."/>
            <person name="Chovatia M."/>
            <person name="Clum A."/>
            <person name="Daum C."/>
            <person name="Haridas S."/>
            <person name="He G."/>
            <person name="LaButti K."/>
            <person name="Lipzen A."/>
            <person name="Riley R."/>
            <person name="Salamov A."/>
            <person name="Simmons B.A."/>
            <person name="Magnuson J.K."/>
            <person name="Henrissat B."/>
            <person name="Mortensen U.H."/>
            <person name="Larsen T.O."/>
            <person name="Devries R.P."/>
            <person name="Grigoriev I.V."/>
            <person name="Machida M."/>
            <person name="Baker S.E."/>
            <person name="Andersen M.R."/>
            <person name="Cantor M.N."/>
            <person name="Hua S.X."/>
        </authorList>
    </citation>
    <scope>NUCLEOTIDE SEQUENCE [LARGE SCALE GENOMIC DNA]</scope>
    <source>
        <strain evidence="1 2">CBS 117616</strain>
    </source>
</reference>
<protein>
    <submittedName>
        <fullName evidence="1">Uncharacterized protein</fullName>
    </submittedName>
</protein>
<evidence type="ECO:0000313" key="1">
    <source>
        <dbReference type="EMBL" id="KAE8417535.1"/>
    </source>
</evidence>